<proteinExistence type="predicted"/>
<feature type="domain" description="Lysozyme inhibitor LprI-like N-terminal" evidence="1">
    <location>
        <begin position="20"/>
        <end position="109"/>
    </location>
</feature>
<evidence type="ECO:0000313" key="2">
    <source>
        <dbReference type="EMBL" id="KXG87589.1"/>
    </source>
</evidence>
<dbReference type="Pfam" id="PF07007">
    <property type="entry name" value="LprI"/>
    <property type="match status" value="1"/>
</dbReference>
<dbReference type="PANTHER" id="PTHR39176">
    <property type="entry name" value="PERIPLASMIC PROTEIN-RELATED"/>
    <property type="match status" value="1"/>
</dbReference>
<comment type="caution">
    <text evidence="2">The sequence shown here is derived from an EMBL/GenBank/DDBJ whole genome shotgun (WGS) entry which is preliminary data.</text>
</comment>
<keyword evidence="3" id="KW-1185">Reference proteome</keyword>
<protein>
    <recommendedName>
        <fullName evidence="1">Lysozyme inhibitor LprI-like N-terminal domain-containing protein</fullName>
    </recommendedName>
</protein>
<dbReference type="STRING" id="2052828.ATO67_18250"/>
<accession>A0A135P839</accession>
<dbReference type="EMBL" id="LNUW01000004">
    <property type="protein sequence ID" value="KXG87589.1"/>
    <property type="molecule type" value="Genomic_DNA"/>
</dbReference>
<dbReference type="AlphaFoldDB" id="A0A135P839"/>
<sequence>MMILALVCPAGAANAQGVCGDAANQRAINECYGTLYKQADSQLQATYDSLRKKLTPEAATRLRDAQRAWVAYKENWCALQSSTVENGSMYPSVLAQCLTQLTNEQLERLTYQNTCVEDVDCWPKR</sequence>
<evidence type="ECO:0000259" key="1">
    <source>
        <dbReference type="Pfam" id="PF07007"/>
    </source>
</evidence>
<dbReference type="Proteomes" id="UP000070498">
    <property type="component" value="Unassembled WGS sequence"/>
</dbReference>
<dbReference type="InterPro" id="IPR009739">
    <property type="entry name" value="LprI-like_N"/>
</dbReference>
<dbReference type="RefSeq" id="WP_067652581.1">
    <property type="nucleotide sequence ID" value="NZ_KQ961034.1"/>
</dbReference>
<reference evidence="2 3" key="1">
    <citation type="submission" date="2015-11" db="EMBL/GenBank/DDBJ databases">
        <title>Draft genome sequence of Agrobacterium sp. R89-1.</title>
        <authorList>
            <person name="Zahradnik J."/>
            <person name="Kyslikova E."/>
            <person name="Palyzova A."/>
            <person name="Kyslik P."/>
        </authorList>
    </citation>
    <scope>NUCLEOTIDE SEQUENCE [LARGE SCALE GENOMIC DNA]</scope>
    <source>
        <strain evidence="2 3">R89-1</strain>
    </source>
</reference>
<organism evidence="2 3">
    <name type="scientific">Agrobacterium bohemicum</name>
    <dbReference type="NCBI Taxonomy" id="2052828"/>
    <lineage>
        <taxon>Bacteria</taxon>
        <taxon>Pseudomonadati</taxon>
        <taxon>Pseudomonadota</taxon>
        <taxon>Alphaproteobacteria</taxon>
        <taxon>Hyphomicrobiales</taxon>
        <taxon>Rhizobiaceae</taxon>
        <taxon>Rhizobium/Agrobacterium group</taxon>
        <taxon>Agrobacterium</taxon>
    </lineage>
</organism>
<evidence type="ECO:0000313" key="3">
    <source>
        <dbReference type="Proteomes" id="UP000070498"/>
    </source>
</evidence>
<dbReference type="Gene3D" id="1.20.1270.180">
    <property type="match status" value="1"/>
</dbReference>
<dbReference type="PANTHER" id="PTHR39176:SF1">
    <property type="entry name" value="PERIPLASMIC PROTEIN"/>
    <property type="match status" value="1"/>
</dbReference>
<gene>
    <name evidence="2" type="ORF">ATO67_18250</name>
</gene>
<name>A0A135P839_9HYPH</name>